<dbReference type="RefSeq" id="WP_159580865.1">
    <property type="nucleotide sequence ID" value="NZ_JBIPKE010000013.1"/>
</dbReference>
<evidence type="ECO:0000313" key="1">
    <source>
        <dbReference type="EMBL" id="MFH6982830.1"/>
    </source>
</evidence>
<comment type="caution">
    <text evidence="1">The sequence shown here is derived from an EMBL/GenBank/DDBJ whole genome shotgun (WGS) entry which is preliminary data.</text>
</comment>
<organism evidence="1 2">
    <name type="scientific">Marinoscillum luteum</name>
    <dbReference type="NCBI Taxonomy" id="861051"/>
    <lineage>
        <taxon>Bacteria</taxon>
        <taxon>Pseudomonadati</taxon>
        <taxon>Bacteroidota</taxon>
        <taxon>Cytophagia</taxon>
        <taxon>Cytophagales</taxon>
        <taxon>Reichenbachiellaceae</taxon>
        <taxon>Marinoscillum</taxon>
    </lineage>
</organism>
<dbReference type="Pfam" id="PF08309">
    <property type="entry name" value="LVIVD"/>
    <property type="match status" value="1"/>
</dbReference>
<gene>
    <name evidence="1" type="ORF">ACHKAR_05250</name>
</gene>
<accession>A0ABW7N5Z6</accession>
<evidence type="ECO:0008006" key="3">
    <source>
        <dbReference type="Google" id="ProtNLM"/>
    </source>
</evidence>
<dbReference type="Proteomes" id="UP001610063">
    <property type="component" value="Unassembled WGS sequence"/>
</dbReference>
<proteinExistence type="predicted"/>
<name>A0ABW7N5Z6_9BACT</name>
<reference evidence="1 2" key="1">
    <citation type="journal article" date="2013" name="Int. J. Syst. Evol. Microbiol.">
        <title>Marinoscillum luteum sp. nov., isolated from marine sediment.</title>
        <authorList>
            <person name="Cha I.T."/>
            <person name="Park S.J."/>
            <person name="Kim S.J."/>
            <person name="Kim J.G."/>
            <person name="Jung M.Y."/>
            <person name="Shin K.S."/>
            <person name="Kwon K.K."/>
            <person name="Yang S.H."/>
            <person name="Seo Y.S."/>
            <person name="Rhee S.K."/>
        </authorList>
    </citation>
    <scope>NUCLEOTIDE SEQUENCE [LARGE SCALE GENOMIC DNA]</scope>
    <source>
        <strain evidence="1 2">KCTC 23939</strain>
    </source>
</reference>
<dbReference type="EMBL" id="JBIPKE010000013">
    <property type="protein sequence ID" value="MFH6982830.1"/>
    <property type="molecule type" value="Genomic_DNA"/>
</dbReference>
<dbReference type="SUPFAM" id="SSF63825">
    <property type="entry name" value="YWTD domain"/>
    <property type="match status" value="1"/>
</dbReference>
<sequence>MRKLLLLLVVSFCWSCTDESGDVGFIDGGGVGVGGSTARFAINGEFLYIVSNTDLKVINISSVADPQYQSSTPIGSGIETIFGFKGNLFIGGQSGMKIYTVDALGRPTYRSEFVHRTACDPVIANDQYAYVTTRSGEGCNNTLFEANRLVTLDVSNLDNPFDVDQQQMINPRGLAFFKGDLFVAEGASGLKQFSLEDPAHPVLIHFHTEIAANDMIALENTMIITRDDGIYQFGCVDEDLELFSPIQ</sequence>
<evidence type="ECO:0000313" key="2">
    <source>
        <dbReference type="Proteomes" id="UP001610063"/>
    </source>
</evidence>
<keyword evidence="2" id="KW-1185">Reference proteome</keyword>
<protein>
    <recommendedName>
        <fullName evidence="3">LVIVD repeat-containing protein</fullName>
    </recommendedName>
</protein>
<dbReference type="InterPro" id="IPR013211">
    <property type="entry name" value="LVIVD"/>
</dbReference>